<dbReference type="InterPro" id="IPR007193">
    <property type="entry name" value="Upf2/Nmd2_C"/>
</dbReference>
<organism evidence="5 6">
    <name type="scientific">Mytilus galloprovincialis</name>
    <name type="common">Mediterranean mussel</name>
    <dbReference type="NCBI Taxonomy" id="29158"/>
    <lineage>
        <taxon>Eukaryota</taxon>
        <taxon>Metazoa</taxon>
        <taxon>Spiralia</taxon>
        <taxon>Lophotrochozoa</taxon>
        <taxon>Mollusca</taxon>
        <taxon>Bivalvia</taxon>
        <taxon>Autobranchia</taxon>
        <taxon>Pteriomorphia</taxon>
        <taxon>Mytilida</taxon>
        <taxon>Mytiloidea</taxon>
        <taxon>Mytilidae</taxon>
        <taxon>Mytilinae</taxon>
        <taxon>Mytilus</taxon>
    </lineage>
</organism>
<name>A0A8B6C434_MYTGA</name>
<keyword evidence="6" id="KW-1185">Reference proteome</keyword>
<dbReference type="InterPro" id="IPR039762">
    <property type="entry name" value="Nmd2/UPF2"/>
</dbReference>
<dbReference type="OrthoDB" id="27832at2759"/>
<gene>
    <name evidence="5" type="ORF">MGAL_10B034242</name>
</gene>
<dbReference type="Pfam" id="PF04050">
    <property type="entry name" value="Upf2"/>
    <property type="match status" value="1"/>
</dbReference>
<dbReference type="PANTHER" id="PTHR12839">
    <property type="entry name" value="NONSENSE-MEDIATED MRNA DECAY PROTEIN 2 UP-FRAMESHIFT SUPPRESSOR 2"/>
    <property type="match status" value="1"/>
</dbReference>
<proteinExistence type="predicted"/>
<dbReference type="GO" id="GO:0005737">
    <property type="term" value="C:cytoplasm"/>
    <property type="evidence" value="ECO:0007669"/>
    <property type="project" value="UniProtKB-SubCell"/>
</dbReference>
<accession>A0A8B6C434</accession>
<feature type="region of interest" description="Disordered" evidence="3">
    <location>
        <begin position="174"/>
        <end position="203"/>
    </location>
</feature>
<dbReference type="Proteomes" id="UP000596742">
    <property type="component" value="Unassembled WGS sequence"/>
</dbReference>
<evidence type="ECO:0000256" key="2">
    <source>
        <dbReference type="ARBA" id="ARBA00022490"/>
    </source>
</evidence>
<feature type="domain" description="Up-frameshift suppressor 2 C-terminal" evidence="4">
    <location>
        <begin position="72"/>
        <end position="152"/>
    </location>
</feature>
<evidence type="ECO:0000259" key="4">
    <source>
        <dbReference type="Pfam" id="PF04050"/>
    </source>
</evidence>
<dbReference type="AlphaFoldDB" id="A0A8B6C434"/>
<evidence type="ECO:0000256" key="1">
    <source>
        <dbReference type="ARBA" id="ARBA00004496"/>
    </source>
</evidence>
<comment type="subcellular location">
    <subcellularLocation>
        <location evidence="1">Cytoplasm</location>
    </subcellularLocation>
</comment>
<reference evidence="5" key="1">
    <citation type="submission" date="2018-11" db="EMBL/GenBank/DDBJ databases">
        <authorList>
            <person name="Alioto T."/>
            <person name="Alioto T."/>
        </authorList>
    </citation>
    <scope>NUCLEOTIDE SEQUENCE</scope>
</reference>
<protein>
    <submittedName>
        <fullName evidence="5">Regulator of nonsense transcripts 2</fullName>
    </submittedName>
</protein>
<comment type="caution">
    <text evidence="5">The sequence shown here is derived from an EMBL/GenBank/DDBJ whole genome shotgun (WGS) entry which is preliminary data.</text>
</comment>
<keyword evidence="2" id="KW-0963">Cytoplasm</keyword>
<dbReference type="EMBL" id="UYJE01001105">
    <property type="protein sequence ID" value="VDH99170.1"/>
    <property type="molecule type" value="Genomic_DNA"/>
</dbReference>
<dbReference type="GO" id="GO:0035145">
    <property type="term" value="C:exon-exon junction complex"/>
    <property type="evidence" value="ECO:0007669"/>
    <property type="project" value="TreeGrafter"/>
</dbReference>
<dbReference type="PANTHER" id="PTHR12839:SF7">
    <property type="entry name" value="REGULATOR OF NONSENSE TRANSCRIPTS 2"/>
    <property type="match status" value="1"/>
</dbReference>
<sequence length="203" mass="23462">MDIAVPTQAKNKNKYIIVSQKSLKVPQIDIAVPTQAKNKKYNCNRKSLSTQMDIVFLHKPKVKINLIVSQKSLKVPQMDIAVPTQAKSKNRYNYDEPKEEKASIEFMLMTRRGNKQQFTNINVPISAEFATKFKERTQAEKAEKEKMKQVVLGIHERQEEEDYQEMIASMNRQLPTVNANRERRVRYQHPKGAPDADLIFGSK</sequence>
<dbReference type="Gene3D" id="4.10.80.160">
    <property type="match status" value="1"/>
</dbReference>
<evidence type="ECO:0000256" key="3">
    <source>
        <dbReference type="SAM" id="MobiDB-lite"/>
    </source>
</evidence>
<evidence type="ECO:0000313" key="6">
    <source>
        <dbReference type="Proteomes" id="UP000596742"/>
    </source>
</evidence>
<dbReference type="GO" id="GO:0000184">
    <property type="term" value="P:nuclear-transcribed mRNA catabolic process, nonsense-mediated decay"/>
    <property type="evidence" value="ECO:0007669"/>
    <property type="project" value="InterPro"/>
</dbReference>
<evidence type="ECO:0000313" key="5">
    <source>
        <dbReference type="EMBL" id="VDH99170.1"/>
    </source>
</evidence>